<reference evidence="2" key="2">
    <citation type="submission" date="2014-02" db="EMBL/GenBank/DDBJ databases">
        <title>Complete DNA sequence of /Kuraishia capsulata/ illustrates novel genomic features among budding yeasts (/Saccharomycotina/).</title>
        <authorList>
            <person name="Morales L."/>
            <person name="Noel B."/>
            <person name="Porcel B."/>
            <person name="Marcet-Houben M."/>
            <person name="Hullo M-F."/>
            <person name="Sacerdot C."/>
            <person name="Tekaia F."/>
            <person name="Leh-Louis V."/>
            <person name="Despons L."/>
            <person name="Khanna V."/>
            <person name="Aury J-M."/>
            <person name="Barbe V."/>
            <person name="Couloux A."/>
            <person name="Labadie K."/>
            <person name="Pelletier E."/>
            <person name="Souciet J-L."/>
            <person name="Boekhout T."/>
            <person name="Gabaldon T."/>
            <person name="Wincker P."/>
            <person name="Dujon B."/>
        </authorList>
    </citation>
    <scope>NUCLEOTIDE SEQUENCE</scope>
    <source>
        <strain evidence="2">CBS 1993</strain>
    </source>
</reference>
<evidence type="ECO:0000256" key="1">
    <source>
        <dbReference type="SAM" id="MobiDB-lite"/>
    </source>
</evidence>
<dbReference type="HOGENOM" id="CLU_2812742_0_0_1"/>
<dbReference type="RefSeq" id="XP_022458371.1">
    <property type="nucleotide sequence ID" value="XM_022602581.1"/>
</dbReference>
<gene>
    <name evidence="2" type="ORF">KUCA_T00002337001</name>
</gene>
<protein>
    <submittedName>
        <fullName evidence="2">Uncharacterized protein</fullName>
    </submittedName>
</protein>
<dbReference type="AlphaFoldDB" id="W6MVK8"/>
<dbReference type="Proteomes" id="UP000019384">
    <property type="component" value="Unassembled WGS sequence"/>
</dbReference>
<feature type="region of interest" description="Disordered" evidence="1">
    <location>
        <begin position="48"/>
        <end position="67"/>
    </location>
</feature>
<dbReference type="GeneID" id="34519759"/>
<reference evidence="2" key="1">
    <citation type="submission" date="2013-12" db="EMBL/GenBank/DDBJ databases">
        <authorList>
            <person name="Genoscope - CEA"/>
        </authorList>
    </citation>
    <scope>NUCLEOTIDE SEQUENCE</scope>
    <source>
        <strain evidence="2">CBS 1993</strain>
    </source>
</reference>
<evidence type="ECO:0000313" key="3">
    <source>
        <dbReference type="Proteomes" id="UP000019384"/>
    </source>
</evidence>
<evidence type="ECO:0000313" key="2">
    <source>
        <dbReference type="EMBL" id="CDK26365.1"/>
    </source>
</evidence>
<sequence length="67" mass="7356">MDSKQPQYLPLANTVSKPFVIPNISPISPDFKPTEQSSVMSPVASLNTELPGLRRTSESSLEAFELH</sequence>
<organism evidence="2 3">
    <name type="scientific">Kuraishia capsulata CBS 1993</name>
    <dbReference type="NCBI Taxonomy" id="1382522"/>
    <lineage>
        <taxon>Eukaryota</taxon>
        <taxon>Fungi</taxon>
        <taxon>Dikarya</taxon>
        <taxon>Ascomycota</taxon>
        <taxon>Saccharomycotina</taxon>
        <taxon>Pichiomycetes</taxon>
        <taxon>Pichiales</taxon>
        <taxon>Pichiaceae</taxon>
        <taxon>Kuraishia</taxon>
    </lineage>
</organism>
<dbReference type="OrthoDB" id="4068688at2759"/>
<keyword evidence="3" id="KW-1185">Reference proteome</keyword>
<accession>W6MVK8</accession>
<name>W6MVK8_9ASCO</name>
<dbReference type="EMBL" id="HG793127">
    <property type="protein sequence ID" value="CDK26365.1"/>
    <property type="molecule type" value="Genomic_DNA"/>
</dbReference>
<proteinExistence type="predicted"/>